<gene>
    <name evidence="1" type="ORF">DH2020_039364</name>
</gene>
<evidence type="ECO:0000313" key="1">
    <source>
        <dbReference type="EMBL" id="KAK6126892.1"/>
    </source>
</evidence>
<comment type="caution">
    <text evidence="1">The sequence shown here is derived from an EMBL/GenBank/DDBJ whole genome shotgun (WGS) entry which is preliminary data.</text>
</comment>
<reference evidence="1 2" key="1">
    <citation type="journal article" date="2021" name="Comput. Struct. Biotechnol. J.">
        <title>De novo genome assembly of the potent medicinal plant Rehmannia glutinosa using nanopore technology.</title>
        <authorList>
            <person name="Ma L."/>
            <person name="Dong C."/>
            <person name="Song C."/>
            <person name="Wang X."/>
            <person name="Zheng X."/>
            <person name="Niu Y."/>
            <person name="Chen S."/>
            <person name="Feng W."/>
        </authorList>
    </citation>
    <scope>NUCLEOTIDE SEQUENCE [LARGE SCALE GENOMIC DNA]</scope>
    <source>
        <strain evidence="1">DH-2019</strain>
    </source>
</reference>
<evidence type="ECO:0008006" key="3">
    <source>
        <dbReference type="Google" id="ProtNLM"/>
    </source>
</evidence>
<proteinExistence type="predicted"/>
<accession>A0ABR0UXB8</accession>
<name>A0ABR0UXB8_REHGL</name>
<protein>
    <recommendedName>
        <fullName evidence="3">Nuclease HARBI1</fullName>
    </recommendedName>
</protein>
<dbReference type="Proteomes" id="UP001318860">
    <property type="component" value="Unassembled WGS sequence"/>
</dbReference>
<keyword evidence="2" id="KW-1185">Reference proteome</keyword>
<sequence length="108" mass="12417">MACALLHNFIRNELPIDPLELDDEKSDDEEDHPDFIGCVEPSQVDSNARLMRLKSWLFYHDWTEIFGKYGATGQQAEDFVQAANDAENGTQENDINVPLEHMFMLLMN</sequence>
<organism evidence="1 2">
    <name type="scientific">Rehmannia glutinosa</name>
    <name type="common">Chinese foxglove</name>
    <dbReference type="NCBI Taxonomy" id="99300"/>
    <lineage>
        <taxon>Eukaryota</taxon>
        <taxon>Viridiplantae</taxon>
        <taxon>Streptophyta</taxon>
        <taxon>Embryophyta</taxon>
        <taxon>Tracheophyta</taxon>
        <taxon>Spermatophyta</taxon>
        <taxon>Magnoliopsida</taxon>
        <taxon>eudicotyledons</taxon>
        <taxon>Gunneridae</taxon>
        <taxon>Pentapetalae</taxon>
        <taxon>asterids</taxon>
        <taxon>lamiids</taxon>
        <taxon>Lamiales</taxon>
        <taxon>Orobanchaceae</taxon>
        <taxon>Rehmannieae</taxon>
        <taxon>Rehmannia</taxon>
    </lineage>
</organism>
<dbReference type="EMBL" id="JABTTQ020001975">
    <property type="protein sequence ID" value="KAK6126892.1"/>
    <property type="molecule type" value="Genomic_DNA"/>
</dbReference>
<evidence type="ECO:0000313" key="2">
    <source>
        <dbReference type="Proteomes" id="UP001318860"/>
    </source>
</evidence>